<dbReference type="InterPro" id="IPR003661">
    <property type="entry name" value="HisK_dim/P_dom"/>
</dbReference>
<keyword evidence="6" id="KW-0418">Kinase</keyword>
<keyword evidence="4 10" id="KW-0808">Transferase</keyword>
<dbReference type="Pfam" id="PF00512">
    <property type="entry name" value="HisKA"/>
    <property type="match status" value="1"/>
</dbReference>
<dbReference type="EC" id="2.7.13.3" evidence="2"/>
<evidence type="ECO:0000256" key="6">
    <source>
        <dbReference type="ARBA" id="ARBA00022777"/>
    </source>
</evidence>
<dbReference type="CDD" id="cd00075">
    <property type="entry name" value="HATPase"/>
    <property type="match status" value="1"/>
</dbReference>
<dbReference type="PATRIC" id="fig|1150469.3.peg.3501"/>
<dbReference type="SUPFAM" id="SSF47384">
    <property type="entry name" value="Homodimeric domain of signal transducing histidine kinase"/>
    <property type="match status" value="1"/>
</dbReference>
<dbReference type="eggNOG" id="COG4191">
    <property type="taxonomic scope" value="Bacteria"/>
</dbReference>
<evidence type="ECO:0000256" key="5">
    <source>
        <dbReference type="ARBA" id="ARBA00022741"/>
    </source>
</evidence>
<evidence type="ECO:0000256" key="2">
    <source>
        <dbReference type="ARBA" id="ARBA00012438"/>
    </source>
</evidence>
<organism evidence="10 11">
    <name type="scientific">Pararhodospirillum photometricum DSM 122</name>
    <dbReference type="NCBI Taxonomy" id="1150469"/>
    <lineage>
        <taxon>Bacteria</taxon>
        <taxon>Pseudomonadati</taxon>
        <taxon>Pseudomonadota</taxon>
        <taxon>Alphaproteobacteria</taxon>
        <taxon>Rhodospirillales</taxon>
        <taxon>Rhodospirillaceae</taxon>
        <taxon>Pararhodospirillum</taxon>
    </lineage>
</organism>
<evidence type="ECO:0000313" key="10">
    <source>
        <dbReference type="EMBL" id="CCG09731.1"/>
    </source>
</evidence>
<dbReference type="GO" id="GO:0005524">
    <property type="term" value="F:ATP binding"/>
    <property type="evidence" value="ECO:0007669"/>
    <property type="project" value="UniProtKB-KW"/>
</dbReference>
<accession>H6SR09</accession>
<dbReference type="PANTHER" id="PTHR43065:SF46">
    <property type="entry name" value="C4-DICARBOXYLATE TRANSPORT SENSOR PROTEIN DCTB"/>
    <property type="match status" value="1"/>
</dbReference>
<dbReference type="Proteomes" id="UP000033220">
    <property type="component" value="Chromosome DSM 122"/>
</dbReference>
<dbReference type="HOGENOM" id="CLU_000445_89_1_5"/>
<dbReference type="CDD" id="cd00082">
    <property type="entry name" value="HisKA"/>
    <property type="match status" value="1"/>
</dbReference>
<dbReference type="SMART" id="SM00388">
    <property type="entry name" value="HisKA"/>
    <property type="match status" value="1"/>
</dbReference>
<dbReference type="SUPFAM" id="SSF55874">
    <property type="entry name" value="ATPase domain of HSP90 chaperone/DNA topoisomerase II/histidine kinase"/>
    <property type="match status" value="1"/>
</dbReference>
<name>H6SR09_PARPM</name>
<dbReference type="OrthoDB" id="9796100at2"/>
<keyword evidence="3" id="KW-0597">Phosphoprotein</keyword>
<evidence type="ECO:0000256" key="3">
    <source>
        <dbReference type="ARBA" id="ARBA00022553"/>
    </source>
</evidence>
<dbReference type="GO" id="GO:0000155">
    <property type="term" value="F:phosphorelay sensor kinase activity"/>
    <property type="evidence" value="ECO:0007669"/>
    <property type="project" value="InterPro"/>
</dbReference>
<dbReference type="Gene3D" id="1.10.287.130">
    <property type="match status" value="1"/>
</dbReference>
<dbReference type="RefSeq" id="WP_014416359.1">
    <property type="nucleotide sequence ID" value="NC_017059.1"/>
</dbReference>
<dbReference type="InterPro" id="IPR004358">
    <property type="entry name" value="Sig_transdc_His_kin-like_C"/>
</dbReference>
<proteinExistence type="predicted"/>
<evidence type="ECO:0000256" key="1">
    <source>
        <dbReference type="ARBA" id="ARBA00000085"/>
    </source>
</evidence>
<evidence type="ECO:0000256" key="8">
    <source>
        <dbReference type="ARBA" id="ARBA00023012"/>
    </source>
</evidence>
<dbReference type="PRINTS" id="PR00344">
    <property type="entry name" value="BCTRLSENSOR"/>
</dbReference>
<gene>
    <name evidence="10" type="ORF">RSPPHO_03105</name>
</gene>
<dbReference type="PANTHER" id="PTHR43065">
    <property type="entry name" value="SENSOR HISTIDINE KINASE"/>
    <property type="match status" value="1"/>
</dbReference>
<dbReference type="InterPro" id="IPR036890">
    <property type="entry name" value="HATPase_C_sf"/>
</dbReference>
<dbReference type="SMART" id="SM00387">
    <property type="entry name" value="HATPase_c"/>
    <property type="match status" value="1"/>
</dbReference>
<sequence length="261" mass="27499">MGQLAGGIAHEVNNLLQPISGYAELGLMITESTSETHDFLTEIQTAATHAAEFVRQVERYARRHRPVTTSLAIGPAIEAALARLHRTLPTLEIDLGMAQDTGDVVADREGLEDLLGILLRNAWEAQGGQGCVHVHVQAAPPLDPAPLCQNAGAGVPALDLIVQDHGTGMPPEVATNAFAPFYSTRGAGEGRGLGLAIAQGIVEGWCGQIFLTTGVGRGTEVRVRLPRIGPGWHPETPGACPLGRREACLRQGVRLKALGGD</sequence>
<keyword evidence="11" id="KW-1185">Reference proteome</keyword>
<evidence type="ECO:0000256" key="4">
    <source>
        <dbReference type="ARBA" id="ARBA00022679"/>
    </source>
</evidence>
<keyword evidence="8" id="KW-0902">Two-component regulatory system</keyword>
<feature type="domain" description="Histidine kinase" evidence="9">
    <location>
        <begin position="7"/>
        <end position="229"/>
    </location>
</feature>
<keyword evidence="7" id="KW-0067">ATP-binding</keyword>
<dbReference type="AlphaFoldDB" id="H6SR09"/>
<evidence type="ECO:0000259" key="9">
    <source>
        <dbReference type="PROSITE" id="PS50109"/>
    </source>
</evidence>
<dbReference type="Gene3D" id="3.30.565.10">
    <property type="entry name" value="Histidine kinase-like ATPase, C-terminal domain"/>
    <property type="match status" value="1"/>
</dbReference>
<keyword evidence="5" id="KW-0547">Nucleotide-binding</keyword>
<comment type="catalytic activity">
    <reaction evidence="1">
        <text>ATP + protein L-histidine = ADP + protein N-phospho-L-histidine.</text>
        <dbReference type="EC" id="2.7.13.3"/>
    </reaction>
</comment>
<dbReference type="InterPro" id="IPR003594">
    <property type="entry name" value="HATPase_dom"/>
</dbReference>
<dbReference type="STRING" id="1150469.RSPPHO_03105"/>
<dbReference type="KEGG" id="rpm:RSPPHO_03105"/>
<reference evidence="10" key="1">
    <citation type="submission" date="2012-02" db="EMBL/GenBank/DDBJ databases">
        <title>Shotgun genome sequence of Phaeospirillum photometricum DSM 122.</title>
        <authorList>
            <person name="Duquesne K."/>
            <person name="Sturgis J."/>
        </authorList>
    </citation>
    <scope>NUCLEOTIDE SEQUENCE [LARGE SCALE GENOMIC DNA]</scope>
    <source>
        <strain evidence="10">DSM 122</strain>
    </source>
</reference>
<dbReference type="InterPro" id="IPR005467">
    <property type="entry name" value="His_kinase_dom"/>
</dbReference>
<dbReference type="EMBL" id="HE663493">
    <property type="protein sequence ID" value="CCG09731.1"/>
    <property type="molecule type" value="Genomic_DNA"/>
</dbReference>
<protein>
    <recommendedName>
        <fullName evidence="2">histidine kinase</fullName>
        <ecNumber evidence="2">2.7.13.3</ecNumber>
    </recommendedName>
</protein>
<evidence type="ECO:0000313" key="11">
    <source>
        <dbReference type="Proteomes" id="UP000033220"/>
    </source>
</evidence>
<evidence type="ECO:0000256" key="7">
    <source>
        <dbReference type="ARBA" id="ARBA00022840"/>
    </source>
</evidence>
<dbReference type="Pfam" id="PF02518">
    <property type="entry name" value="HATPase_c"/>
    <property type="match status" value="1"/>
</dbReference>
<dbReference type="PROSITE" id="PS50109">
    <property type="entry name" value="HIS_KIN"/>
    <property type="match status" value="1"/>
</dbReference>
<dbReference type="InterPro" id="IPR036097">
    <property type="entry name" value="HisK_dim/P_sf"/>
</dbReference>